<dbReference type="EMBL" id="KB096742">
    <property type="protein sequence ID" value="ESO01910.1"/>
    <property type="molecule type" value="Genomic_DNA"/>
</dbReference>
<dbReference type="EMBL" id="AMQM01000749">
    <property type="status" value="NOT_ANNOTATED_CDS"/>
    <property type="molecule type" value="Genomic_DNA"/>
</dbReference>
<proteinExistence type="predicted"/>
<reference evidence="2" key="3">
    <citation type="submission" date="2015-06" db="UniProtKB">
        <authorList>
            <consortium name="EnsemblMetazoa"/>
        </authorList>
    </citation>
    <scope>IDENTIFICATION</scope>
</reference>
<dbReference type="GeneID" id="20199038"/>
<evidence type="ECO:0000313" key="2">
    <source>
        <dbReference type="EnsemblMetazoa" id="HelroP161108"/>
    </source>
</evidence>
<name>T1ER38_HELRO</name>
<reference evidence="3" key="1">
    <citation type="submission" date="2012-12" db="EMBL/GenBank/DDBJ databases">
        <authorList>
            <person name="Hellsten U."/>
            <person name="Grimwood J."/>
            <person name="Chapman J.A."/>
            <person name="Shapiro H."/>
            <person name="Aerts A."/>
            <person name="Otillar R.P."/>
            <person name="Terry A.Y."/>
            <person name="Boore J.L."/>
            <person name="Simakov O."/>
            <person name="Marletaz F."/>
            <person name="Cho S.-J."/>
            <person name="Edsinger-Gonzales E."/>
            <person name="Havlak P."/>
            <person name="Kuo D.-H."/>
            <person name="Larsson T."/>
            <person name="Lv J."/>
            <person name="Arendt D."/>
            <person name="Savage R."/>
            <person name="Osoegawa K."/>
            <person name="de Jong P."/>
            <person name="Lindberg D.R."/>
            <person name="Seaver E.C."/>
            <person name="Weisblat D.A."/>
            <person name="Putnam N.H."/>
            <person name="Grigoriev I.V."/>
            <person name="Rokhsar D.S."/>
        </authorList>
    </citation>
    <scope>NUCLEOTIDE SEQUENCE</scope>
</reference>
<dbReference type="InParanoid" id="T1ER38"/>
<keyword evidence="3" id="KW-1185">Reference proteome</keyword>
<dbReference type="AlphaFoldDB" id="T1ER38"/>
<evidence type="ECO:0000313" key="1">
    <source>
        <dbReference type="EMBL" id="ESO01910.1"/>
    </source>
</evidence>
<evidence type="ECO:0008006" key="4">
    <source>
        <dbReference type="Google" id="ProtNLM"/>
    </source>
</evidence>
<reference evidence="1 3" key="2">
    <citation type="journal article" date="2013" name="Nature">
        <title>Insights into bilaterian evolution from three spiralian genomes.</title>
        <authorList>
            <person name="Simakov O."/>
            <person name="Marletaz F."/>
            <person name="Cho S.J."/>
            <person name="Edsinger-Gonzales E."/>
            <person name="Havlak P."/>
            <person name="Hellsten U."/>
            <person name="Kuo D.H."/>
            <person name="Larsson T."/>
            <person name="Lv J."/>
            <person name="Arendt D."/>
            <person name="Savage R."/>
            <person name="Osoegawa K."/>
            <person name="de Jong P."/>
            <person name="Grimwood J."/>
            <person name="Chapman J.A."/>
            <person name="Shapiro H."/>
            <person name="Aerts A."/>
            <person name="Otillar R.P."/>
            <person name="Terry A.Y."/>
            <person name="Boore J.L."/>
            <person name="Grigoriev I.V."/>
            <person name="Lindberg D.R."/>
            <person name="Seaver E.C."/>
            <person name="Weisblat D.A."/>
            <person name="Putnam N.H."/>
            <person name="Rokhsar D.S."/>
        </authorList>
    </citation>
    <scope>NUCLEOTIDE SEQUENCE</scope>
</reference>
<organism evidence="2 3">
    <name type="scientific">Helobdella robusta</name>
    <name type="common">Californian leech</name>
    <dbReference type="NCBI Taxonomy" id="6412"/>
    <lineage>
        <taxon>Eukaryota</taxon>
        <taxon>Metazoa</taxon>
        <taxon>Spiralia</taxon>
        <taxon>Lophotrochozoa</taxon>
        <taxon>Annelida</taxon>
        <taxon>Clitellata</taxon>
        <taxon>Hirudinea</taxon>
        <taxon>Rhynchobdellida</taxon>
        <taxon>Glossiphoniidae</taxon>
        <taxon>Helobdella</taxon>
    </lineage>
</organism>
<dbReference type="RefSeq" id="XP_009019318.1">
    <property type="nucleotide sequence ID" value="XM_009021070.1"/>
</dbReference>
<accession>T1ER38</accession>
<dbReference type="EnsemblMetazoa" id="HelroT161108">
    <property type="protein sequence ID" value="HelroP161108"/>
    <property type="gene ID" value="HelroG161108"/>
</dbReference>
<protein>
    <recommendedName>
        <fullName evidence="4">EF-hand domain-containing protein</fullName>
    </recommendedName>
</protein>
<dbReference type="HOGENOM" id="CLU_1715249_0_0_1"/>
<dbReference type="CTD" id="20199038"/>
<dbReference type="KEGG" id="hro:HELRODRAFT_161108"/>
<evidence type="ECO:0000313" key="3">
    <source>
        <dbReference type="Proteomes" id="UP000015101"/>
    </source>
</evidence>
<dbReference type="Proteomes" id="UP000015101">
    <property type="component" value="Unassembled WGS sequence"/>
</dbReference>
<sequence>MWNGTTHKSTVKNELTKYEKVDLTKYEKAAELYEVHSSARHDHEDLLVRNKYKYLSSKCSNASESSWVEQLRTVFKMTDTDSSGKARLFDLNKNLKSITGDKSKYLGYDLFQGSLARDARKVSFEDVRIIEKFLNTLLQSAAYIPQPFNLPSN</sequence>
<gene>
    <name evidence="2" type="primary">20199038</name>
    <name evidence="1" type="ORF">HELRODRAFT_161108</name>
</gene>